<evidence type="ECO:0000313" key="5">
    <source>
        <dbReference type="Proteomes" id="UP001596083"/>
    </source>
</evidence>
<keyword evidence="2" id="KW-0812">Transmembrane</keyword>
<keyword evidence="2" id="KW-0472">Membrane</keyword>
<dbReference type="Pfam" id="PF20177">
    <property type="entry name" value="DUF6542"/>
    <property type="match status" value="1"/>
</dbReference>
<reference evidence="5" key="1">
    <citation type="journal article" date="2019" name="Int. J. Syst. Evol. Microbiol.">
        <title>The Global Catalogue of Microorganisms (GCM) 10K type strain sequencing project: providing services to taxonomists for standard genome sequencing and annotation.</title>
        <authorList>
            <consortium name="The Broad Institute Genomics Platform"/>
            <consortium name="The Broad Institute Genome Sequencing Center for Infectious Disease"/>
            <person name="Wu L."/>
            <person name="Ma J."/>
        </authorList>
    </citation>
    <scope>NUCLEOTIDE SEQUENCE [LARGE SCALE GENOMIC DNA]</scope>
    <source>
        <strain evidence="5">CGMCC 4.7304</strain>
    </source>
</reference>
<evidence type="ECO:0000256" key="1">
    <source>
        <dbReference type="SAM" id="MobiDB-lite"/>
    </source>
</evidence>
<evidence type="ECO:0000259" key="3">
    <source>
        <dbReference type="Pfam" id="PF20177"/>
    </source>
</evidence>
<sequence length="157" mass="16117">MVNTTRPLAEVVLPDQRHTPPRGTRRRTASPQPPRRRGRPGAAALLLVGGPLLGAVVTGGGLGPVFGVCSLLGAAAASWLCSRPGLWWTVTTAPVVVLLVALGARAATDSDTSNGAALATHALGWVAQAFVVMVVTLAATLAVTAVRMLRERGESRG</sequence>
<proteinExistence type="predicted"/>
<dbReference type="InterPro" id="IPR046672">
    <property type="entry name" value="DUF6542"/>
</dbReference>
<gene>
    <name evidence="4" type="ORF">ACFP1Z_19325</name>
</gene>
<accession>A0ABW0Z0T4</accession>
<protein>
    <submittedName>
        <fullName evidence="4">DUF6542 domain-containing protein</fullName>
    </submittedName>
</protein>
<evidence type="ECO:0000313" key="4">
    <source>
        <dbReference type="EMBL" id="MFC5722321.1"/>
    </source>
</evidence>
<comment type="caution">
    <text evidence="4">The sequence shown here is derived from an EMBL/GenBank/DDBJ whole genome shotgun (WGS) entry which is preliminary data.</text>
</comment>
<name>A0ABW0Z0T4_9ACTN</name>
<dbReference type="Proteomes" id="UP001596083">
    <property type="component" value="Unassembled WGS sequence"/>
</dbReference>
<organism evidence="4 5">
    <name type="scientific">Streptomyces gamaensis</name>
    <dbReference type="NCBI Taxonomy" id="1763542"/>
    <lineage>
        <taxon>Bacteria</taxon>
        <taxon>Bacillati</taxon>
        <taxon>Actinomycetota</taxon>
        <taxon>Actinomycetes</taxon>
        <taxon>Kitasatosporales</taxon>
        <taxon>Streptomycetaceae</taxon>
        <taxon>Streptomyces</taxon>
    </lineage>
</organism>
<keyword evidence="2" id="KW-1133">Transmembrane helix</keyword>
<feature type="region of interest" description="Disordered" evidence="1">
    <location>
        <begin position="1"/>
        <end position="40"/>
    </location>
</feature>
<dbReference type="RefSeq" id="WP_390317706.1">
    <property type="nucleotide sequence ID" value="NZ_JBHSPB010000011.1"/>
</dbReference>
<evidence type="ECO:0000256" key="2">
    <source>
        <dbReference type="SAM" id="Phobius"/>
    </source>
</evidence>
<feature type="transmembrane region" description="Helical" evidence="2">
    <location>
        <begin position="86"/>
        <end position="105"/>
    </location>
</feature>
<feature type="transmembrane region" description="Helical" evidence="2">
    <location>
        <begin position="125"/>
        <end position="146"/>
    </location>
</feature>
<feature type="compositionally biased region" description="Basic residues" evidence="1">
    <location>
        <begin position="19"/>
        <end position="39"/>
    </location>
</feature>
<keyword evidence="5" id="KW-1185">Reference proteome</keyword>
<feature type="domain" description="DUF6542" evidence="3">
    <location>
        <begin position="42"/>
        <end position="151"/>
    </location>
</feature>
<dbReference type="EMBL" id="JBHSPB010000011">
    <property type="protein sequence ID" value="MFC5722321.1"/>
    <property type="molecule type" value="Genomic_DNA"/>
</dbReference>